<dbReference type="CDD" id="cd06130">
    <property type="entry name" value="DNA_pol_III_epsilon_like"/>
    <property type="match status" value="1"/>
</dbReference>
<evidence type="ECO:0000259" key="1">
    <source>
        <dbReference type="SMART" id="SM00479"/>
    </source>
</evidence>
<proteinExistence type="predicted"/>
<dbReference type="Proteomes" id="UP001165492">
    <property type="component" value="Unassembled WGS sequence"/>
</dbReference>
<protein>
    <submittedName>
        <fullName evidence="2">3'-5' exonuclease</fullName>
    </submittedName>
</protein>
<dbReference type="InterPro" id="IPR013520">
    <property type="entry name" value="Ribonucl_H"/>
</dbReference>
<keyword evidence="2" id="KW-0269">Exonuclease</keyword>
<accession>A0ABS8HYU5</accession>
<dbReference type="SMART" id="SM00479">
    <property type="entry name" value="EXOIII"/>
    <property type="match status" value="1"/>
</dbReference>
<keyword evidence="2" id="KW-0540">Nuclease</keyword>
<name>A0ABS8HYU5_9FIRM</name>
<organism evidence="2 3">
    <name type="scientific">Pelosinus baikalensis</name>
    <dbReference type="NCBI Taxonomy" id="2892015"/>
    <lineage>
        <taxon>Bacteria</taxon>
        <taxon>Bacillati</taxon>
        <taxon>Bacillota</taxon>
        <taxon>Negativicutes</taxon>
        <taxon>Selenomonadales</taxon>
        <taxon>Sporomusaceae</taxon>
        <taxon>Pelosinus</taxon>
    </lineage>
</organism>
<comment type="caution">
    <text evidence="2">The sequence shown here is derived from an EMBL/GenBank/DDBJ whole genome shotgun (WGS) entry which is preliminary data.</text>
</comment>
<gene>
    <name evidence="2" type="ORF">LMF89_23735</name>
</gene>
<sequence>MKSLLSLLLALSLIWIAFKWFKHLFPSSPRPLNFVALDFETASSAKESICQIGMVVVKQSQIVYSQSWLVHPHTKYFSADMTSIHGISYAMVKNSPTFDKVWAEIEPHIKEYGIIAAHYAFFDISVLLATLQHYKITPPSFTILDSCIAARRAWPHLLNHKLPTIAEYLKVELQHHDALSDAQICAQILLSTNNKSQNTIIPMSIMQTCDKKEYNNVFFN</sequence>
<reference evidence="2" key="1">
    <citation type="submission" date="2021-11" db="EMBL/GenBank/DDBJ databases">
        <title>Description of a new species Pelosinus isolated from the bottom sediments of Lake Baikal.</title>
        <authorList>
            <person name="Zakharyuk A."/>
        </authorList>
    </citation>
    <scope>NUCLEOTIDE SEQUENCE</scope>
    <source>
        <strain evidence="2">Bkl1</strain>
    </source>
</reference>
<evidence type="ECO:0000313" key="2">
    <source>
        <dbReference type="EMBL" id="MCC5468351.1"/>
    </source>
</evidence>
<keyword evidence="2" id="KW-0378">Hydrolase</keyword>
<dbReference type="PANTHER" id="PTHR30231:SF42">
    <property type="entry name" value="EXONUCLEASE"/>
    <property type="match status" value="1"/>
</dbReference>
<dbReference type="PANTHER" id="PTHR30231">
    <property type="entry name" value="DNA POLYMERASE III SUBUNIT EPSILON"/>
    <property type="match status" value="1"/>
</dbReference>
<dbReference type="EMBL" id="JAJHJB010000061">
    <property type="protein sequence ID" value="MCC5468351.1"/>
    <property type="molecule type" value="Genomic_DNA"/>
</dbReference>
<dbReference type="InterPro" id="IPR012337">
    <property type="entry name" value="RNaseH-like_sf"/>
</dbReference>
<keyword evidence="3" id="KW-1185">Reference proteome</keyword>
<feature type="domain" description="Exonuclease" evidence="1">
    <location>
        <begin position="33"/>
        <end position="198"/>
    </location>
</feature>
<evidence type="ECO:0000313" key="3">
    <source>
        <dbReference type="Proteomes" id="UP001165492"/>
    </source>
</evidence>
<dbReference type="GO" id="GO:0004527">
    <property type="term" value="F:exonuclease activity"/>
    <property type="evidence" value="ECO:0007669"/>
    <property type="project" value="UniProtKB-KW"/>
</dbReference>
<dbReference type="Pfam" id="PF00929">
    <property type="entry name" value="RNase_T"/>
    <property type="match status" value="1"/>
</dbReference>
<dbReference type="Gene3D" id="3.30.420.10">
    <property type="entry name" value="Ribonuclease H-like superfamily/Ribonuclease H"/>
    <property type="match status" value="1"/>
</dbReference>
<dbReference type="InterPro" id="IPR036397">
    <property type="entry name" value="RNaseH_sf"/>
</dbReference>
<dbReference type="SUPFAM" id="SSF53098">
    <property type="entry name" value="Ribonuclease H-like"/>
    <property type="match status" value="1"/>
</dbReference>